<dbReference type="RefSeq" id="XP_010923854.3">
    <property type="nucleotide sequence ID" value="XM_010925552.3"/>
</dbReference>
<dbReference type="AlphaFoldDB" id="A0A6I9RBG9"/>
<evidence type="ECO:0000256" key="3">
    <source>
        <dbReference type="ARBA" id="ARBA00011489"/>
    </source>
</evidence>
<evidence type="ECO:0000313" key="11">
    <source>
        <dbReference type="RefSeq" id="XP_010923854.3"/>
    </source>
</evidence>
<evidence type="ECO:0000256" key="7">
    <source>
        <dbReference type="ARBA" id="ARBA00023136"/>
    </source>
</evidence>
<keyword evidence="4 8" id="KW-1003">Cell membrane</keyword>
<protein>
    <recommendedName>
        <fullName evidence="8">CASP-like protein</fullName>
    </recommendedName>
</protein>
<dbReference type="KEGG" id="egu:105046823"/>
<keyword evidence="6 8" id="KW-1133">Transmembrane helix</keyword>
<dbReference type="Pfam" id="PF04535">
    <property type="entry name" value="CASP_dom"/>
    <property type="match status" value="1"/>
</dbReference>
<evidence type="ECO:0000313" key="10">
    <source>
        <dbReference type="Proteomes" id="UP000504607"/>
    </source>
</evidence>
<accession>A0A6I9RBG9</accession>
<comment type="similarity">
    <text evidence="2 8">Belongs to the Casparian strip membrane proteins (CASP) family.</text>
</comment>
<comment type="caution">
    <text evidence="8">Lacks conserved residue(s) required for the propagation of feature annotation.</text>
</comment>
<evidence type="ECO:0000256" key="1">
    <source>
        <dbReference type="ARBA" id="ARBA00004651"/>
    </source>
</evidence>
<proteinExistence type="inferred from homology"/>
<dbReference type="InterPro" id="IPR006459">
    <property type="entry name" value="CASP/CASPL"/>
</dbReference>
<dbReference type="PANTHER" id="PTHR33573">
    <property type="entry name" value="CASP-LIKE PROTEIN 4A4"/>
    <property type="match status" value="1"/>
</dbReference>
<sequence length="185" mass="20459">MRDGADTTLTSSNEHHQILRFLEFSLRLSVIPLSVASLWLMASNKQSSDTYGKVEFSNLSGLKYLVGINAISTGYAIASVLLLCLRCFNSDWHLFISDQVMAYLMVTSGSAVAEVLYLAYEGDRDVSWSEVCSYYGMFCSKIKVSLALHFAALVCFVVLSLISAYRIFSKFEAPSVLSEELGEQG</sequence>
<evidence type="ECO:0000256" key="6">
    <source>
        <dbReference type="ARBA" id="ARBA00022989"/>
    </source>
</evidence>
<feature type="transmembrane region" description="Helical" evidence="8">
    <location>
        <begin position="21"/>
        <end position="42"/>
    </location>
</feature>
<feature type="transmembrane region" description="Helical" evidence="8">
    <location>
        <begin position="62"/>
        <end position="88"/>
    </location>
</feature>
<feature type="domain" description="Casparian strip membrane protein" evidence="9">
    <location>
        <begin position="19"/>
        <end position="155"/>
    </location>
</feature>
<evidence type="ECO:0000256" key="8">
    <source>
        <dbReference type="RuleBase" id="RU361233"/>
    </source>
</evidence>
<dbReference type="NCBIfam" id="TIGR01569">
    <property type="entry name" value="A_tha_TIGR01569"/>
    <property type="match status" value="1"/>
</dbReference>
<keyword evidence="5 8" id="KW-0812">Transmembrane</keyword>
<comment type="subunit">
    <text evidence="3 8">Homodimer and heterodimers.</text>
</comment>
<evidence type="ECO:0000256" key="2">
    <source>
        <dbReference type="ARBA" id="ARBA00007651"/>
    </source>
</evidence>
<dbReference type="InParanoid" id="A0A6I9RBG9"/>
<feature type="transmembrane region" description="Helical" evidence="8">
    <location>
        <begin position="146"/>
        <end position="168"/>
    </location>
</feature>
<evidence type="ECO:0000256" key="4">
    <source>
        <dbReference type="ARBA" id="ARBA00022475"/>
    </source>
</evidence>
<dbReference type="InterPro" id="IPR006702">
    <property type="entry name" value="CASP_dom"/>
</dbReference>
<dbReference type="PANTHER" id="PTHR33573:SF30">
    <property type="entry name" value="CASP-LIKE PROTEIN 2C1-RELATED"/>
    <property type="match status" value="1"/>
</dbReference>
<evidence type="ECO:0000256" key="5">
    <source>
        <dbReference type="ARBA" id="ARBA00022692"/>
    </source>
</evidence>
<reference evidence="11" key="1">
    <citation type="submission" date="2025-08" db="UniProtKB">
        <authorList>
            <consortium name="RefSeq"/>
        </authorList>
    </citation>
    <scope>IDENTIFICATION</scope>
</reference>
<organism evidence="10 11">
    <name type="scientific">Elaeis guineensis var. tenera</name>
    <name type="common">Oil palm</name>
    <dbReference type="NCBI Taxonomy" id="51953"/>
    <lineage>
        <taxon>Eukaryota</taxon>
        <taxon>Viridiplantae</taxon>
        <taxon>Streptophyta</taxon>
        <taxon>Embryophyta</taxon>
        <taxon>Tracheophyta</taxon>
        <taxon>Spermatophyta</taxon>
        <taxon>Magnoliopsida</taxon>
        <taxon>Liliopsida</taxon>
        <taxon>Arecaceae</taxon>
        <taxon>Arecoideae</taxon>
        <taxon>Cocoseae</taxon>
        <taxon>Elaeidinae</taxon>
        <taxon>Elaeis</taxon>
    </lineage>
</organism>
<keyword evidence="7 8" id="KW-0472">Membrane</keyword>
<comment type="subcellular location">
    <subcellularLocation>
        <location evidence="1 8">Cell membrane</location>
        <topology evidence="1 8">Multi-pass membrane protein</topology>
    </subcellularLocation>
</comment>
<keyword evidence="10" id="KW-1185">Reference proteome</keyword>
<dbReference type="OrthoDB" id="755577at2759"/>
<evidence type="ECO:0000259" key="9">
    <source>
        <dbReference type="Pfam" id="PF04535"/>
    </source>
</evidence>
<dbReference type="FunCoup" id="A0A6I9RBG9">
    <property type="interactions" value="2148"/>
</dbReference>
<name>A0A6I9RBG9_ELAGV</name>
<gene>
    <name evidence="11" type="primary">LOC105046823</name>
</gene>
<dbReference type="Proteomes" id="UP000504607">
    <property type="component" value="Chromosome 6"/>
</dbReference>
<dbReference type="GO" id="GO:0005886">
    <property type="term" value="C:plasma membrane"/>
    <property type="evidence" value="ECO:0007669"/>
    <property type="project" value="UniProtKB-SubCell"/>
</dbReference>
<dbReference type="GeneID" id="105046823"/>